<evidence type="ECO:0000313" key="4">
    <source>
        <dbReference type="Proteomes" id="UP001458880"/>
    </source>
</evidence>
<sequence>MLLPVRKKLETHLKIKTRSQKTRNPPKNKDIEKGSTSAKCNTSYISITCAEEKEDNTENNLLQELITCAEEKEDNTENNLLQELRDRLAETNYQLQELREQNAQQVKEIECYKKKCSNQDDTIKNLHQVVQIKMIQSRICIK</sequence>
<evidence type="ECO:0000256" key="1">
    <source>
        <dbReference type="SAM" id="Coils"/>
    </source>
</evidence>
<feature type="compositionally biased region" description="Basic residues" evidence="2">
    <location>
        <begin position="17"/>
        <end position="26"/>
    </location>
</feature>
<keyword evidence="1" id="KW-0175">Coiled coil</keyword>
<reference evidence="3 4" key="1">
    <citation type="journal article" date="2024" name="BMC Genomics">
        <title>De novo assembly and annotation of Popillia japonica's genome with initial clues to its potential as an invasive pest.</title>
        <authorList>
            <person name="Cucini C."/>
            <person name="Boschi S."/>
            <person name="Funari R."/>
            <person name="Cardaioli E."/>
            <person name="Iannotti N."/>
            <person name="Marturano G."/>
            <person name="Paoli F."/>
            <person name="Bruttini M."/>
            <person name="Carapelli A."/>
            <person name="Frati F."/>
            <person name="Nardi F."/>
        </authorList>
    </citation>
    <scope>NUCLEOTIDE SEQUENCE [LARGE SCALE GENOMIC DNA]</scope>
    <source>
        <strain evidence="3">DMR45628</strain>
    </source>
</reference>
<evidence type="ECO:0000313" key="3">
    <source>
        <dbReference type="EMBL" id="KAK9736778.1"/>
    </source>
</evidence>
<keyword evidence="4" id="KW-1185">Reference proteome</keyword>
<feature type="region of interest" description="Disordered" evidence="2">
    <location>
        <begin position="17"/>
        <end position="37"/>
    </location>
</feature>
<dbReference type="Proteomes" id="UP001458880">
    <property type="component" value="Unassembled WGS sequence"/>
</dbReference>
<dbReference type="AlphaFoldDB" id="A0AAW1LQL1"/>
<feature type="coiled-coil region" evidence="1">
    <location>
        <begin position="59"/>
        <end position="115"/>
    </location>
</feature>
<organism evidence="3 4">
    <name type="scientific">Popillia japonica</name>
    <name type="common">Japanese beetle</name>
    <dbReference type="NCBI Taxonomy" id="7064"/>
    <lineage>
        <taxon>Eukaryota</taxon>
        <taxon>Metazoa</taxon>
        <taxon>Ecdysozoa</taxon>
        <taxon>Arthropoda</taxon>
        <taxon>Hexapoda</taxon>
        <taxon>Insecta</taxon>
        <taxon>Pterygota</taxon>
        <taxon>Neoptera</taxon>
        <taxon>Endopterygota</taxon>
        <taxon>Coleoptera</taxon>
        <taxon>Polyphaga</taxon>
        <taxon>Scarabaeiformia</taxon>
        <taxon>Scarabaeidae</taxon>
        <taxon>Rutelinae</taxon>
        <taxon>Popillia</taxon>
    </lineage>
</organism>
<dbReference type="EMBL" id="JASPKY010000109">
    <property type="protein sequence ID" value="KAK9736778.1"/>
    <property type="molecule type" value="Genomic_DNA"/>
</dbReference>
<proteinExistence type="predicted"/>
<name>A0AAW1LQL1_POPJA</name>
<gene>
    <name evidence="3" type="ORF">QE152_g11282</name>
</gene>
<evidence type="ECO:0000256" key="2">
    <source>
        <dbReference type="SAM" id="MobiDB-lite"/>
    </source>
</evidence>
<protein>
    <submittedName>
        <fullName evidence="3">Uncharacterized protein</fullName>
    </submittedName>
</protein>
<comment type="caution">
    <text evidence="3">The sequence shown here is derived from an EMBL/GenBank/DDBJ whole genome shotgun (WGS) entry which is preliminary data.</text>
</comment>
<accession>A0AAW1LQL1</accession>